<proteinExistence type="predicted"/>
<reference evidence="2" key="1">
    <citation type="submission" date="2020-01" db="EMBL/GenBank/DDBJ databases">
        <title>Whole-genome analyses of novel actinobacteria.</title>
        <authorList>
            <person name="Sahin N."/>
        </authorList>
    </citation>
    <scope>NUCLEOTIDE SEQUENCE</scope>
    <source>
        <strain evidence="2">YC537</strain>
    </source>
</reference>
<evidence type="ECO:0000313" key="3">
    <source>
        <dbReference type="Proteomes" id="UP000598297"/>
    </source>
</evidence>
<dbReference type="RefSeq" id="WP_161701883.1">
    <property type="nucleotide sequence ID" value="NZ_JAAAHS010000247.1"/>
</dbReference>
<dbReference type="OrthoDB" id="4185032at2"/>
<comment type="caution">
    <text evidence="2">The sequence shown here is derived from an EMBL/GenBank/DDBJ whole genome shotgun (WGS) entry which is preliminary data.</text>
</comment>
<evidence type="ECO:0000256" key="1">
    <source>
        <dbReference type="SAM" id="MobiDB-lite"/>
    </source>
</evidence>
<evidence type="ECO:0000313" key="2">
    <source>
        <dbReference type="EMBL" id="NBE54763.1"/>
    </source>
</evidence>
<sequence>MTVSELTAPPKDRSKPSFWYGMPVGYMSLDLDPPAEQFMAMVEQLRALPEPEREAAGRALDLYSGVVQLLRTNRVQECALGMHPDDAGGFTTSVFTVSTLPTPGNAKLVIAGLAGSAAHDKDEELRPLELPSGLGYLAEKLAPAPRSTQQPELNDTLPSNVWQGTVAVAMPSNAELVVLQMVTPDLDSADDYRNILIGIARTLSFTDPDRAKADEQVQEPEAPTGAAAAMRNDFG</sequence>
<dbReference type="AlphaFoldDB" id="A0A964UV53"/>
<dbReference type="Proteomes" id="UP000598297">
    <property type="component" value="Unassembled WGS sequence"/>
</dbReference>
<feature type="region of interest" description="Disordered" evidence="1">
    <location>
        <begin position="211"/>
        <end position="235"/>
    </location>
</feature>
<organism evidence="2 3">
    <name type="scientific">Streptomyces boluensis</name>
    <dbReference type="NCBI Taxonomy" id="1775135"/>
    <lineage>
        <taxon>Bacteria</taxon>
        <taxon>Bacillati</taxon>
        <taxon>Actinomycetota</taxon>
        <taxon>Actinomycetes</taxon>
        <taxon>Kitasatosporales</taxon>
        <taxon>Streptomycetaceae</taxon>
        <taxon>Streptomyces</taxon>
    </lineage>
</organism>
<gene>
    <name evidence="2" type="ORF">GUY60_25720</name>
</gene>
<dbReference type="EMBL" id="JAAAHS010000247">
    <property type="protein sequence ID" value="NBE54763.1"/>
    <property type="molecule type" value="Genomic_DNA"/>
</dbReference>
<name>A0A964UV53_9ACTN</name>
<keyword evidence="3" id="KW-1185">Reference proteome</keyword>
<protein>
    <submittedName>
        <fullName evidence="2">Uncharacterized protein</fullName>
    </submittedName>
</protein>
<accession>A0A964UV53</accession>